<feature type="transmembrane region" description="Helical" evidence="2">
    <location>
        <begin position="16"/>
        <end position="37"/>
    </location>
</feature>
<name>A0A6B3QCL7_STRTE</name>
<dbReference type="RefSeq" id="WP_164457518.1">
    <property type="nucleotide sequence ID" value="NZ_JAAIFS010000001.1"/>
</dbReference>
<dbReference type="AlphaFoldDB" id="A0A6B3QCL7"/>
<dbReference type="Pfam" id="PF14325">
    <property type="entry name" value="DUF4383"/>
    <property type="match status" value="1"/>
</dbReference>
<feature type="transmembrane region" description="Helical" evidence="2">
    <location>
        <begin position="83"/>
        <end position="102"/>
    </location>
</feature>
<evidence type="ECO:0000256" key="2">
    <source>
        <dbReference type="SAM" id="Phobius"/>
    </source>
</evidence>
<keyword evidence="2" id="KW-0812">Transmembrane</keyword>
<feature type="compositionally biased region" description="Basic residues" evidence="1">
    <location>
        <begin position="190"/>
        <end position="200"/>
    </location>
</feature>
<feature type="transmembrane region" description="Helical" evidence="2">
    <location>
        <begin position="57"/>
        <end position="76"/>
    </location>
</feature>
<evidence type="ECO:0000256" key="1">
    <source>
        <dbReference type="SAM" id="MobiDB-lite"/>
    </source>
</evidence>
<keyword evidence="2" id="KW-0472">Membrane</keyword>
<gene>
    <name evidence="3" type="ORF">GUR47_03530</name>
</gene>
<comment type="caution">
    <text evidence="3">The sequence shown here is derived from an EMBL/GenBank/DDBJ whole genome shotgun (WGS) entry which is preliminary data.</text>
</comment>
<organism evidence="3">
    <name type="scientific">Streptomyces tendae</name>
    <dbReference type="NCBI Taxonomy" id="1932"/>
    <lineage>
        <taxon>Bacteria</taxon>
        <taxon>Bacillati</taxon>
        <taxon>Actinomycetota</taxon>
        <taxon>Actinomycetes</taxon>
        <taxon>Kitasatosporales</taxon>
        <taxon>Streptomycetaceae</taxon>
        <taxon>Streptomyces</taxon>
    </lineage>
</organism>
<keyword evidence="2" id="KW-1133">Transmembrane helix</keyword>
<accession>A0A6B3QCL7</accession>
<evidence type="ECO:0000313" key="3">
    <source>
        <dbReference type="EMBL" id="NEV85758.1"/>
    </source>
</evidence>
<feature type="region of interest" description="Disordered" evidence="1">
    <location>
        <begin position="143"/>
        <end position="200"/>
    </location>
</feature>
<feature type="compositionally biased region" description="Basic and acidic residues" evidence="1">
    <location>
        <begin position="150"/>
        <end position="172"/>
    </location>
</feature>
<dbReference type="EMBL" id="JAAIFS010000001">
    <property type="protein sequence ID" value="NEV85758.1"/>
    <property type="molecule type" value="Genomic_DNA"/>
</dbReference>
<protein>
    <submittedName>
        <fullName evidence="3">DUF4383 domain-containing protein</fullName>
    </submittedName>
</protein>
<feature type="transmembrane region" description="Helical" evidence="2">
    <location>
        <begin position="114"/>
        <end position="133"/>
    </location>
</feature>
<reference evidence="3" key="1">
    <citation type="journal article" date="2020" name="Microorganisms">
        <title>Isolation, Genomic and Metabolomic Characterization of Streptomyces tendae VITAKN with Quorum Sensing Inhibitory Activity from Southern India.</title>
        <authorList>
            <person name="Ishaque N.M."/>
            <person name="Burgsdorf I."/>
            <person name="Limlingan Malit J.J."/>
            <person name="Saha S."/>
            <person name="Teta R."/>
            <person name="Ewe D."/>
            <person name="Kannabiran K."/>
            <person name="Hrouzek P."/>
            <person name="Steindler L."/>
            <person name="Costantino V."/>
            <person name="Saurav K."/>
        </authorList>
    </citation>
    <scope>NUCLEOTIDE SEQUENCE</scope>
    <source>
        <strain evidence="3">VITAKN</strain>
    </source>
</reference>
<sequence>MRLKDEMPVDHHLATVYRYGAGFCGLVLLVFACLGFADALSPFDTAGDTIAGMTTNVALSVISAVVGLTLLAGAAVGGNFASVLNMTVGALFVLSGFFHVFVLDRRANVLDFGMTNVIFSFVMGLVIATFGMYGRVSSKLSQDNPYWQRRHPEQAAREREAAAALPDAERGGHALPAGLDPEGARAPRSPARRPPRNGMR</sequence>
<dbReference type="PROSITE" id="PS51257">
    <property type="entry name" value="PROKAR_LIPOPROTEIN"/>
    <property type="match status" value="1"/>
</dbReference>
<proteinExistence type="predicted"/>